<feature type="region of interest" description="Disordered" evidence="1">
    <location>
        <begin position="58"/>
        <end position="95"/>
    </location>
</feature>
<comment type="caution">
    <text evidence="3">The sequence shown here is derived from an EMBL/GenBank/DDBJ whole genome shotgun (WGS) entry which is preliminary data.</text>
</comment>
<keyword evidence="2" id="KW-0732">Signal</keyword>
<feature type="signal peptide" evidence="2">
    <location>
        <begin position="1"/>
        <end position="16"/>
    </location>
</feature>
<name>A0A8H5BTD3_9AGAR</name>
<evidence type="ECO:0000256" key="1">
    <source>
        <dbReference type="SAM" id="MobiDB-lite"/>
    </source>
</evidence>
<sequence>MHTDVITTLLLAFVAACTPIAVHSAATPISATIIPVGGLCAGDAGPAKAQKVVHVAESPPTVPSVQSSTPSSQAANARKALSQEVNYASHDSYPV</sequence>
<dbReference type="EMBL" id="JAACJK010000121">
    <property type="protein sequence ID" value="KAF5329210.1"/>
    <property type="molecule type" value="Genomic_DNA"/>
</dbReference>
<organism evidence="3 4">
    <name type="scientific">Ephemerocybe angulata</name>
    <dbReference type="NCBI Taxonomy" id="980116"/>
    <lineage>
        <taxon>Eukaryota</taxon>
        <taxon>Fungi</taxon>
        <taxon>Dikarya</taxon>
        <taxon>Basidiomycota</taxon>
        <taxon>Agaricomycotina</taxon>
        <taxon>Agaricomycetes</taxon>
        <taxon>Agaricomycetidae</taxon>
        <taxon>Agaricales</taxon>
        <taxon>Agaricineae</taxon>
        <taxon>Psathyrellaceae</taxon>
        <taxon>Ephemerocybe</taxon>
    </lineage>
</organism>
<keyword evidence="4" id="KW-1185">Reference proteome</keyword>
<proteinExistence type="predicted"/>
<gene>
    <name evidence="3" type="ORF">D9611_013227</name>
</gene>
<evidence type="ECO:0000313" key="4">
    <source>
        <dbReference type="Proteomes" id="UP000541558"/>
    </source>
</evidence>
<evidence type="ECO:0000256" key="2">
    <source>
        <dbReference type="SAM" id="SignalP"/>
    </source>
</evidence>
<evidence type="ECO:0000313" key="3">
    <source>
        <dbReference type="EMBL" id="KAF5329210.1"/>
    </source>
</evidence>
<reference evidence="3 4" key="1">
    <citation type="journal article" date="2020" name="ISME J.">
        <title>Uncovering the hidden diversity of litter-decomposition mechanisms in mushroom-forming fungi.</title>
        <authorList>
            <person name="Floudas D."/>
            <person name="Bentzer J."/>
            <person name="Ahren D."/>
            <person name="Johansson T."/>
            <person name="Persson P."/>
            <person name="Tunlid A."/>
        </authorList>
    </citation>
    <scope>NUCLEOTIDE SEQUENCE [LARGE SCALE GENOMIC DNA]</scope>
    <source>
        <strain evidence="3 4">CBS 175.51</strain>
    </source>
</reference>
<feature type="compositionally biased region" description="Low complexity" evidence="1">
    <location>
        <begin position="63"/>
        <end position="73"/>
    </location>
</feature>
<accession>A0A8H5BTD3</accession>
<dbReference type="OrthoDB" id="10421642at2759"/>
<evidence type="ECO:0008006" key="5">
    <source>
        <dbReference type="Google" id="ProtNLM"/>
    </source>
</evidence>
<dbReference type="Proteomes" id="UP000541558">
    <property type="component" value="Unassembled WGS sequence"/>
</dbReference>
<dbReference type="AlphaFoldDB" id="A0A8H5BTD3"/>
<feature type="chain" id="PRO_5034965135" description="Secreted protein" evidence="2">
    <location>
        <begin position="17"/>
        <end position="95"/>
    </location>
</feature>
<protein>
    <recommendedName>
        <fullName evidence="5">Secreted protein</fullName>
    </recommendedName>
</protein>